<sequence length="84" mass="9814">VTDMAVDSEDNKNNEYSKYSENSEDSVDSERQEEIMSSFEMRENSQDLQEYDSDVSLISLSISKRYENLLSSLRSFEEEPEIKN</sequence>
<accession>A0A9N9DKN0</accession>
<dbReference type="Proteomes" id="UP000789706">
    <property type="component" value="Unassembled WGS sequence"/>
</dbReference>
<feature type="region of interest" description="Disordered" evidence="1">
    <location>
        <begin position="1"/>
        <end position="35"/>
    </location>
</feature>
<dbReference type="AlphaFoldDB" id="A0A9N9DKN0"/>
<dbReference type="EMBL" id="CAJVPK010005103">
    <property type="protein sequence ID" value="CAG8641886.1"/>
    <property type="molecule type" value="Genomic_DNA"/>
</dbReference>
<evidence type="ECO:0000313" key="3">
    <source>
        <dbReference type="Proteomes" id="UP000789706"/>
    </source>
</evidence>
<feature type="non-terminal residue" evidence="2">
    <location>
        <position position="84"/>
    </location>
</feature>
<keyword evidence="3" id="KW-1185">Reference proteome</keyword>
<gene>
    <name evidence="2" type="ORF">DEBURN_LOCUS11189</name>
</gene>
<evidence type="ECO:0000313" key="2">
    <source>
        <dbReference type="EMBL" id="CAG8641886.1"/>
    </source>
</evidence>
<evidence type="ECO:0000256" key="1">
    <source>
        <dbReference type="SAM" id="MobiDB-lite"/>
    </source>
</evidence>
<feature type="non-terminal residue" evidence="2">
    <location>
        <position position="1"/>
    </location>
</feature>
<reference evidence="2" key="1">
    <citation type="submission" date="2021-06" db="EMBL/GenBank/DDBJ databases">
        <authorList>
            <person name="Kallberg Y."/>
            <person name="Tangrot J."/>
            <person name="Rosling A."/>
        </authorList>
    </citation>
    <scope>NUCLEOTIDE SEQUENCE</scope>
    <source>
        <strain evidence="2">AZ414A</strain>
    </source>
</reference>
<proteinExistence type="predicted"/>
<comment type="caution">
    <text evidence="2">The sequence shown here is derived from an EMBL/GenBank/DDBJ whole genome shotgun (WGS) entry which is preliminary data.</text>
</comment>
<protein>
    <submittedName>
        <fullName evidence="2">9820_t:CDS:1</fullName>
    </submittedName>
</protein>
<organism evidence="2 3">
    <name type="scientific">Diversispora eburnea</name>
    <dbReference type="NCBI Taxonomy" id="1213867"/>
    <lineage>
        <taxon>Eukaryota</taxon>
        <taxon>Fungi</taxon>
        <taxon>Fungi incertae sedis</taxon>
        <taxon>Mucoromycota</taxon>
        <taxon>Glomeromycotina</taxon>
        <taxon>Glomeromycetes</taxon>
        <taxon>Diversisporales</taxon>
        <taxon>Diversisporaceae</taxon>
        <taxon>Diversispora</taxon>
    </lineage>
</organism>
<name>A0A9N9DKN0_9GLOM</name>